<name>B7ZYD7_MAIZE</name>
<accession>B7ZYD7</accession>
<feature type="region of interest" description="Disordered" evidence="1">
    <location>
        <begin position="21"/>
        <end position="59"/>
    </location>
</feature>
<reference evidence="2" key="1">
    <citation type="journal article" date="2009" name="PLoS Genet.">
        <title>Sequencing, mapping, and analysis of 27,455 maize full-length cDNAs.</title>
        <authorList>
            <person name="Soderlund C."/>
            <person name="Descour A."/>
            <person name="Kudrna D."/>
            <person name="Bomhoff M."/>
            <person name="Boyd L."/>
            <person name="Currie J."/>
            <person name="Angelova A."/>
            <person name="Collura K."/>
            <person name="Wissotski M."/>
            <person name="Ashley E."/>
            <person name="Morrow D."/>
            <person name="Fernandes J."/>
            <person name="Walbot V."/>
            <person name="Yu Y."/>
        </authorList>
    </citation>
    <scope>NUCLEOTIDE SEQUENCE</scope>
    <source>
        <strain evidence="2">B73</strain>
    </source>
</reference>
<proteinExistence type="evidence at transcript level"/>
<sequence>MRCFLSRQVLPAVWARGSLVGGREATHASTSPNWRGHTTPHHSSVQPLPLSSPLLPKQEQRDARARATSWWNLAASRGRSRAEPWFRREIRARRPPLAASVPVRLPPFFPQPARSSNAAWEDPCFSSSSSSLTLVPVAIPFDLRHAAANLSFTKRKFSLSLSLSGCHLCVDSRERRWNGITAGGEIAFWCARSWR</sequence>
<protein>
    <submittedName>
        <fullName evidence="2">Uncharacterized protein</fullName>
    </submittedName>
</protein>
<evidence type="ECO:0000313" key="2">
    <source>
        <dbReference type="EMBL" id="ACL52936.1"/>
    </source>
</evidence>
<dbReference type="HOGENOM" id="CLU_1398206_0_0_1"/>
<feature type="compositionally biased region" description="Low complexity" evidence="1">
    <location>
        <begin position="43"/>
        <end position="56"/>
    </location>
</feature>
<organism evidence="2">
    <name type="scientific">Zea mays</name>
    <name type="common">Maize</name>
    <dbReference type="NCBI Taxonomy" id="4577"/>
    <lineage>
        <taxon>Eukaryota</taxon>
        <taxon>Viridiplantae</taxon>
        <taxon>Streptophyta</taxon>
        <taxon>Embryophyta</taxon>
        <taxon>Tracheophyta</taxon>
        <taxon>Spermatophyta</taxon>
        <taxon>Magnoliopsida</taxon>
        <taxon>Liliopsida</taxon>
        <taxon>Poales</taxon>
        <taxon>Poaceae</taxon>
        <taxon>PACMAD clade</taxon>
        <taxon>Panicoideae</taxon>
        <taxon>Andropogonodae</taxon>
        <taxon>Andropogoneae</taxon>
        <taxon>Tripsacinae</taxon>
        <taxon>Zea</taxon>
    </lineage>
</organism>
<dbReference type="EMBL" id="BT054329">
    <property type="protein sequence ID" value="ACL52936.1"/>
    <property type="molecule type" value="mRNA"/>
</dbReference>
<evidence type="ECO:0000256" key="1">
    <source>
        <dbReference type="SAM" id="MobiDB-lite"/>
    </source>
</evidence>
<dbReference type="AlphaFoldDB" id="B7ZYD7"/>